<feature type="compositionally biased region" description="Low complexity" evidence="8">
    <location>
        <begin position="105"/>
        <end position="120"/>
    </location>
</feature>
<accession>A0A7U4J9A4</accession>
<dbReference type="PANTHER" id="PTHR30026">
    <property type="entry name" value="OUTER MEMBRANE PROTEIN TOLC"/>
    <property type="match status" value="1"/>
</dbReference>
<sequence>MAHARFFCCAAVAALSVLPAHAQTSTSSGESGIAALPQTTPPPPVTTDPVPSSPVLPQTSIGGQPGQYPLAPSPRPIATPGPVPDQPLGVPARPGAQPTRPSGVPAQTAPGGPAPTGAEQEAQRIRMLNGIATGRSGPDTAPSPNALDLVKAFDLGYENDPTFRAAVAERQVNRLTADQSIAGYLPSASYSFANIPTENGTRHVVSVTQPLVSVSGYATLKQRGPRRRYADATFEVREQDLAVRTVTAITDIIKANEASALNESKIEALRTQSDRAERLYRNGLGTITDARDIQVRYEQSLANRVLLRSDQIAAAARLESITGGAVETDDFRLPSHFGPIALQPADSYLMRQETANPQIAAARENERIGRLEALRTRGSMFPVVGASATYSSRAGVESSYVGLSVNAPLNAGTFFQSGAANATARRSAEERRATEARARVELQRLYALVDGGQQALALSSKAIESAELSVYANTQSYEGGVRTNVDVVNAIQTVFEVKNTQVTAATTLALNYLNLLLLAGVPSEDAVEATQRFLLNR</sequence>
<dbReference type="GO" id="GO:0015288">
    <property type="term" value="F:porin activity"/>
    <property type="evidence" value="ECO:0007669"/>
    <property type="project" value="TreeGrafter"/>
</dbReference>
<dbReference type="GO" id="GO:1990281">
    <property type="term" value="C:efflux pump complex"/>
    <property type="evidence" value="ECO:0007669"/>
    <property type="project" value="TreeGrafter"/>
</dbReference>
<evidence type="ECO:0000313" key="11">
    <source>
        <dbReference type="Proteomes" id="UP000032300"/>
    </source>
</evidence>
<keyword evidence="7" id="KW-0998">Cell outer membrane</keyword>
<name>A0A7U4J9A4_9SPHN</name>
<feature type="region of interest" description="Disordered" evidence="8">
    <location>
        <begin position="24"/>
        <end position="120"/>
    </location>
</feature>
<dbReference type="InterPro" id="IPR051906">
    <property type="entry name" value="TolC-like"/>
</dbReference>
<evidence type="ECO:0000256" key="9">
    <source>
        <dbReference type="SAM" id="SignalP"/>
    </source>
</evidence>
<dbReference type="InterPro" id="IPR003423">
    <property type="entry name" value="OMP_efflux"/>
</dbReference>
<comment type="subcellular location">
    <subcellularLocation>
        <location evidence="1">Cell outer membrane</location>
    </subcellularLocation>
</comment>
<dbReference type="KEGG" id="sphi:TS85_13790"/>
<organism evidence="10 11">
    <name type="scientific">Sphingomonas hengshuiensis</name>
    <dbReference type="NCBI Taxonomy" id="1609977"/>
    <lineage>
        <taxon>Bacteria</taxon>
        <taxon>Pseudomonadati</taxon>
        <taxon>Pseudomonadota</taxon>
        <taxon>Alphaproteobacteria</taxon>
        <taxon>Sphingomonadales</taxon>
        <taxon>Sphingomonadaceae</taxon>
        <taxon>Sphingomonas</taxon>
    </lineage>
</organism>
<dbReference type="Pfam" id="PF02321">
    <property type="entry name" value="OEP"/>
    <property type="match status" value="2"/>
</dbReference>
<proteinExistence type="inferred from homology"/>
<evidence type="ECO:0000256" key="6">
    <source>
        <dbReference type="ARBA" id="ARBA00023136"/>
    </source>
</evidence>
<dbReference type="GO" id="GO:0015562">
    <property type="term" value="F:efflux transmembrane transporter activity"/>
    <property type="evidence" value="ECO:0007669"/>
    <property type="project" value="InterPro"/>
</dbReference>
<keyword evidence="4" id="KW-1134">Transmembrane beta strand</keyword>
<feature type="signal peptide" evidence="9">
    <location>
        <begin position="1"/>
        <end position="22"/>
    </location>
</feature>
<keyword evidence="6" id="KW-0472">Membrane</keyword>
<evidence type="ECO:0008006" key="12">
    <source>
        <dbReference type="Google" id="ProtNLM"/>
    </source>
</evidence>
<dbReference type="GO" id="GO:0009279">
    <property type="term" value="C:cell outer membrane"/>
    <property type="evidence" value="ECO:0007669"/>
    <property type="project" value="UniProtKB-SubCell"/>
</dbReference>
<keyword evidence="5" id="KW-0812">Transmembrane</keyword>
<dbReference type="AlphaFoldDB" id="A0A7U4J9A4"/>
<dbReference type="OrthoDB" id="7530754at2"/>
<evidence type="ECO:0000256" key="5">
    <source>
        <dbReference type="ARBA" id="ARBA00022692"/>
    </source>
</evidence>
<keyword evidence="3" id="KW-0813">Transport</keyword>
<keyword evidence="11" id="KW-1185">Reference proteome</keyword>
<comment type="similarity">
    <text evidence="2">Belongs to the outer membrane factor (OMF) (TC 1.B.17) family.</text>
</comment>
<feature type="compositionally biased region" description="Pro residues" evidence="8">
    <location>
        <begin position="71"/>
        <end position="85"/>
    </location>
</feature>
<keyword evidence="9" id="KW-0732">Signal</keyword>
<evidence type="ECO:0000256" key="8">
    <source>
        <dbReference type="SAM" id="MobiDB-lite"/>
    </source>
</evidence>
<dbReference type="Gene3D" id="1.20.1600.10">
    <property type="entry name" value="Outer membrane efflux proteins (OEP)"/>
    <property type="match status" value="1"/>
</dbReference>
<evidence type="ECO:0000256" key="2">
    <source>
        <dbReference type="ARBA" id="ARBA00007613"/>
    </source>
</evidence>
<evidence type="ECO:0000256" key="7">
    <source>
        <dbReference type="ARBA" id="ARBA00023237"/>
    </source>
</evidence>
<protein>
    <recommendedName>
        <fullName evidence="12">TolC family protein</fullName>
    </recommendedName>
</protein>
<reference evidence="10 11" key="1">
    <citation type="journal article" date="2015" name="Int. J. Syst. Evol. Microbiol.">
        <title>Sphingomonas hengshuiensis sp. nov., isolated from lake wetland.</title>
        <authorList>
            <person name="Wei S."/>
            <person name="Wang T."/>
            <person name="Liu H."/>
            <person name="Zhang C."/>
            <person name="Guo J."/>
            <person name="Wang Q."/>
            <person name="Liang K."/>
            <person name="Zhang Z."/>
        </authorList>
    </citation>
    <scope>NUCLEOTIDE SEQUENCE [LARGE SCALE GENOMIC DNA]</scope>
    <source>
        <strain evidence="10 11">WHSC-8</strain>
    </source>
</reference>
<feature type="compositionally biased region" description="Pro residues" evidence="8">
    <location>
        <begin position="39"/>
        <end position="54"/>
    </location>
</feature>
<gene>
    <name evidence="10" type="ORF">TS85_13790</name>
</gene>
<evidence type="ECO:0000256" key="1">
    <source>
        <dbReference type="ARBA" id="ARBA00004442"/>
    </source>
</evidence>
<dbReference type="SUPFAM" id="SSF56954">
    <property type="entry name" value="Outer membrane efflux proteins (OEP)"/>
    <property type="match status" value="1"/>
</dbReference>
<feature type="chain" id="PRO_5031429078" description="TolC family protein" evidence="9">
    <location>
        <begin position="23"/>
        <end position="537"/>
    </location>
</feature>
<reference evidence="10 11" key="2">
    <citation type="submission" date="2015-02" db="EMBL/GenBank/DDBJ databases">
        <title>The complete genome of Sphingomonas hengshuiensis sp. WHSC-8 isolated from soil of Hengshui Lake.</title>
        <authorList>
            <person name="Wei S."/>
            <person name="Guo J."/>
            <person name="Su C."/>
            <person name="Wu R."/>
            <person name="Zhang Z."/>
            <person name="Liang K."/>
            <person name="Li H."/>
            <person name="Wang T."/>
            <person name="Liu H."/>
            <person name="Zhang C."/>
            <person name="Li Z."/>
            <person name="Wang Q."/>
            <person name="Meng J."/>
        </authorList>
    </citation>
    <scope>NUCLEOTIDE SEQUENCE [LARGE SCALE GENOMIC DNA]</scope>
    <source>
        <strain evidence="10 11">WHSC-8</strain>
    </source>
</reference>
<dbReference type="Proteomes" id="UP000032300">
    <property type="component" value="Chromosome"/>
</dbReference>
<dbReference type="PANTHER" id="PTHR30026:SF20">
    <property type="entry name" value="OUTER MEMBRANE PROTEIN TOLC"/>
    <property type="match status" value="1"/>
</dbReference>
<evidence type="ECO:0000256" key="3">
    <source>
        <dbReference type="ARBA" id="ARBA00022448"/>
    </source>
</evidence>
<dbReference type="EMBL" id="CP010836">
    <property type="protein sequence ID" value="AJP72615.1"/>
    <property type="molecule type" value="Genomic_DNA"/>
</dbReference>
<evidence type="ECO:0000313" key="10">
    <source>
        <dbReference type="EMBL" id="AJP72615.1"/>
    </source>
</evidence>
<evidence type="ECO:0000256" key="4">
    <source>
        <dbReference type="ARBA" id="ARBA00022452"/>
    </source>
</evidence>